<proteinExistence type="predicted"/>
<protein>
    <submittedName>
        <fullName evidence="1">Uncharacterized protein</fullName>
    </submittedName>
</protein>
<sequence>MKSRRKAFCREK</sequence>
<accession>A0A2P2JEH4</accession>
<evidence type="ECO:0000313" key="1">
    <source>
        <dbReference type="EMBL" id="MBW91867.1"/>
    </source>
</evidence>
<organism evidence="1">
    <name type="scientific">Rhizophora mucronata</name>
    <name type="common">Asiatic mangrove</name>
    <dbReference type="NCBI Taxonomy" id="61149"/>
    <lineage>
        <taxon>Eukaryota</taxon>
        <taxon>Viridiplantae</taxon>
        <taxon>Streptophyta</taxon>
        <taxon>Embryophyta</taxon>
        <taxon>Tracheophyta</taxon>
        <taxon>Spermatophyta</taxon>
        <taxon>Magnoliopsida</taxon>
        <taxon>eudicotyledons</taxon>
        <taxon>Gunneridae</taxon>
        <taxon>Pentapetalae</taxon>
        <taxon>rosids</taxon>
        <taxon>fabids</taxon>
        <taxon>Malpighiales</taxon>
        <taxon>Rhizophoraceae</taxon>
        <taxon>Rhizophora</taxon>
    </lineage>
</organism>
<reference evidence="1" key="1">
    <citation type="submission" date="2018-02" db="EMBL/GenBank/DDBJ databases">
        <title>Rhizophora mucronata_Transcriptome.</title>
        <authorList>
            <person name="Meera S.P."/>
            <person name="Sreeshan A."/>
            <person name="Augustine A."/>
        </authorList>
    </citation>
    <scope>NUCLEOTIDE SEQUENCE</scope>
    <source>
        <tissue evidence="1">Leaf</tissue>
    </source>
</reference>
<name>A0A2P2JEH4_RHIMU</name>
<dbReference type="EMBL" id="GGEC01011384">
    <property type="protein sequence ID" value="MBW91867.1"/>
    <property type="molecule type" value="Transcribed_RNA"/>
</dbReference>